<evidence type="ECO:0000313" key="9">
    <source>
        <dbReference type="RefSeq" id="XP_017878208.1"/>
    </source>
</evidence>
<dbReference type="SMART" id="SM00204">
    <property type="entry name" value="TGFB"/>
    <property type="match status" value="1"/>
</dbReference>
<keyword evidence="5" id="KW-1015">Disulfide bond</keyword>
<reference evidence="9" key="1">
    <citation type="submission" date="2025-08" db="UniProtKB">
        <authorList>
            <consortium name="RefSeq"/>
        </authorList>
    </citation>
    <scope>IDENTIFICATION</scope>
    <source>
        <tissue evidence="9">Whole body</tissue>
    </source>
</reference>
<evidence type="ECO:0000256" key="3">
    <source>
        <dbReference type="ARBA" id="ARBA00022525"/>
    </source>
</evidence>
<dbReference type="CTD" id="43804"/>
<evidence type="ECO:0000256" key="1">
    <source>
        <dbReference type="ARBA" id="ARBA00004613"/>
    </source>
</evidence>
<dbReference type="CDD" id="cd13755">
    <property type="entry name" value="TGF_beta_maverick"/>
    <property type="match status" value="1"/>
</dbReference>
<sequence length="479" mass="54711">MGKLATTGRLVTRDYEQQQDATSARLHRGLVRPEVEAARGTGSIVGRDRWYTEDRRAFRGSCRGGRGGSSTVAGNGQLSLLFGIATIVAVAAVPMLERDTSNRPLSLTGPQHGLDRPTGLEDVYEDGFEDAFQEEDRPATRTVLDETELDIIRRSIARGLGLERMPDPSKANISQAEYERAHREYLMRIQHNEQTFGTKKNLHVFPATAYPGNGSSWLTDIANKYSSERHRLFFPVEIPEEDYNADVDHATLRLLLHGPNHYTERSDLDLLLYLRTSSGRRLITRKRIELQDSRISRWLELDATLAASSWIVFPFRENLGLELEFLIDDELVQCTFSSPALNVFTTSRIRRRTRRSTPEELMSLHKGRRTKCKGESKKCCRHELTVMFKELKGFEFIVYPKTFDAGYCKGRCPPRYNPAHHHALLQSLLWKEDRKKVPKPCCAPSKLDQLMIVYFDENDSTQLKVSFWKNIQVIECACS</sequence>
<dbReference type="InterPro" id="IPR001839">
    <property type="entry name" value="TGF-b_C"/>
</dbReference>
<comment type="similarity">
    <text evidence="2 6">Belongs to the TGF-beta family.</text>
</comment>
<dbReference type="Gene3D" id="2.10.90.10">
    <property type="entry name" value="Cystine-knot cytokines"/>
    <property type="match status" value="1"/>
</dbReference>
<dbReference type="PROSITE" id="PS51362">
    <property type="entry name" value="TGF_BETA_2"/>
    <property type="match status" value="1"/>
</dbReference>
<dbReference type="Proteomes" id="UP000694925">
    <property type="component" value="Unplaced"/>
</dbReference>
<dbReference type="PROSITE" id="PS00250">
    <property type="entry name" value="TGF_BETA_1"/>
    <property type="match status" value="1"/>
</dbReference>
<dbReference type="SUPFAM" id="SSF57501">
    <property type="entry name" value="Cystine-knot cytokines"/>
    <property type="match status" value="1"/>
</dbReference>
<accession>A0AAJ7N5Q6</accession>
<dbReference type="PANTHER" id="PTHR11848:SF119">
    <property type="entry name" value="TGF-BETA FAMILY PROFILE DOMAIN-CONTAINING PROTEIN"/>
    <property type="match status" value="1"/>
</dbReference>
<dbReference type="InterPro" id="IPR029034">
    <property type="entry name" value="Cystine-knot_cytokine"/>
</dbReference>
<evidence type="ECO:0000256" key="6">
    <source>
        <dbReference type="RuleBase" id="RU000354"/>
    </source>
</evidence>
<dbReference type="RefSeq" id="XP_017878208.1">
    <property type="nucleotide sequence ID" value="XM_018022719.2"/>
</dbReference>
<evidence type="ECO:0000259" key="7">
    <source>
        <dbReference type="PROSITE" id="PS51362"/>
    </source>
</evidence>
<dbReference type="GO" id="GO:0008083">
    <property type="term" value="F:growth factor activity"/>
    <property type="evidence" value="ECO:0007669"/>
    <property type="project" value="UniProtKB-KW"/>
</dbReference>
<protein>
    <submittedName>
        <fullName evidence="9">Growth/differentiation factor 3</fullName>
    </submittedName>
</protein>
<proteinExistence type="inferred from homology"/>
<keyword evidence="4 6" id="KW-0339">Growth factor</keyword>
<gene>
    <name evidence="9" type="primary">LOC108623875</name>
</gene>
<dbReference type="InterPro" id="IPR017948">
    <property type="entry name" value="TGFb_CS"/>
</dbReference>
<keyword evidence="3" id="KW-0964">Secreted</keyword>
<evidence type="ECO:0000313" key="8">
    <source>
        <dbReference type="Proteomes" id="UP000694925"/>
    </source>
</evidence>
<dbReference type="AlphaFoldDB" id="A0AAJ7N5Q6"/>
<comment type="subcellular location">
    <subcellularLocation>
        <location evidence="1">Secreted</location>
    </subcellularLocation>
</comment>
<dbReference type="GO" id="GO:0005615">
    <property type="term" value="C:extracellular space"/>
    <property type="evidence" value="ECO:0007669"/>
    <property type="project" value="TreeGrafter"/>
</dbReference>
<evidence type="ECO:0000256" key="4">
    <source>
        <dbReference type="ARBA" id="ARBA00023030"/>
    </source>
</evidence>
<feature type="domain" description="TGF-beta family profile" evidence="7">
    <location>
        <begin position="352"/>
        <end position="479"/>
    </location>
</feature>
<name>A0AAJ7N5Q6_9HYME</name>
<dbReference type="Gene3D" id="2.60.120.970">
    <property type="match status" value="1"/>
</dbReference>
<dbReference type="GeneID" id="108623875"/>
<evidence type="ECO:0000256" key="5">
    <source>
        <dbReference type="ARBA" id="ARBA00023157"/>
    </source>
</evidence>
<dbReference type="InterPro" id="IPR015615">
    <property type="entry name" value="TGF-beta-rel"/>
</dbReference>
<dbReference type="GO" id="GO:0005125">
    <property type="term" value="F:cytokine activity"/>
    <property type="evidence" value="ECO:0007669"/>
    <property type="project" value="TreeGrafter"/>
</dbReference>
<dbReference type="PANTHER" id="PTHR11848">
    <property type="entry name" value="TGF-BETA FAMILY"/>
    <property type="match status" value="1"/>
</dbReference>
<evidence type="ECO:0000256" key="2">
    <source>
        <dbReference type="ARBA" id="ARBA00006656"/>
    </source>
</evidence>
<dbReference type="FunFam" id="2.10.90.10:FF:000058">
    <property type="entry name" value="Maverick"/>
    <property type="match status" value="1"/>
</dbReference>
<organism evidence="8 9">
    <name type="scientific">Ceratina calcarata</name>
    <dbReference type="NCBI Taxonomy" id="156304"/>
    <lineage>
        <taxon>Eukaryota</taxon>
        <taxon>Metazoa</taxon>
        <taxon>Ecdysozoa</taxon>
        <taxon>Arthropoda</taxon>
        <taxon>Hexapoda</taxon>
        <taxon>Insecta</taxon>
        <taxon>Pterygota</taxon>
        <taxon>Neoptera</taxon>
        <taxon>Endopterygota</taxon>
        <taxon>Hymenoptera</taxon>
        <taxon>Apocrita</taxon>
        <taxon>Aculeata</taxon>
        <taxon>Apoidea</taxon>
        <taxon>Anthophila</taxon>
        <taxon>Apidae</taxon>
        <taxon>Ceratina</taxon>
        <taxon>Zadontomerus</taxon>
    </lineage>
</organism>
<keyword evidence="8" id="KW-1185">Reference proteome</keyword>
<dbReference type="Pfam" id="PF00019">
    <property type="entry name" value="TGF_beta"/>
    <property type="match status" value="1"/>
</dbReference>
<dbReference type="KEGG" id="ccal:108623875"/>